<sequence>MPAQRVFTIAEANALVPFLTETMTALQRLYRESKAAHREVQLCEAVGQGADGRWIMEVDHREATERLHRAVEQMKSLIQQVHEHGCQIKHLEMGLVDFPSRLFGEEVLLCWKLGEPSIEYYHGTADGFAGRRRIPPDILRRAARPRRQRRAM</sequence>
<accession>A0ABZ1BW11</accession>
<dbReference type="RefSeq" id="WP_324716246.1">
    <property type="nucleotide sequence ID" value="NZ_CP141615.1"/>
</dbReference>
<dbReference type="InterPro" id="IPR018699">
    <property type="entry name" value="DUF2203"/>
</dbReference>
<dbReference type="EMBL" id="CP141615">
    <property type="protein sequence ID" value="WRP16974.1"/>
    <property type="molecule type" value="Genomic_DNA"/>
</dbReference>
<dbReference type="PIRSF" id="PIRSF016498">
    <property type="entry name" value="UCP016498"/>
    <property type="match status" value="1"/>
</dbReference>
<protein>
    <submittedName>
        <fullName evidence="1">DUF2203 domain-containing protein</fullName>
    </submittedName>
</protein>
<dbReference type="Pfam" id="PF09969">
    <property type="entry name" value="DUF2203"/>
    <property type="match status" value="1"/>
</dbReference>
<evidence type="ECO:0000313" key="1">
    <source>
        <dbReference type="EMBL" id="WRP16974.1"/>
    </source>
</evidence>
<organism evidence="1 2">
    <name type="scientific">Carboxydichorda subterranea</name>
    <dbReference type="NCBI Taxonomy" id="3109565"/>
    <lineage>
        <taxon>Bacteria</taxon>
        <taxon>Bacillati</taxon>
        <taxon>Bacillota</taxon>
        <taxon>Limnochordia</taxon>
        <taxon>Limnochordales</taxon>
        <taxon>Geochordaceae</taxon>
        <taxon>Carboxydichorda</taxon>
    </lineage>
</organism>
<reference evidence="1 2" key="1">
    <citation type="journal article" date="2024" name="Front. Microbiol.">
        <title>Novel thermophilic genera Geochorda gen. nov. and Carboxydochorda gen. nov. from the deep terrestrial subsurface reveal the ecophysiological diversity in the class Limnochordia.</title>
        <authorList>
            <person name="Karnachuk O.V."/>
            <person name="Lukina A.P."/>
            <person name="Avakyan M.R."/>
            <person name="Kadnikov V.V."/>
            <person name="Begmatov S."/>
            <person name="Beletsky A.V."/>
            <person name="Vlasova K.G."/>
            <person name="Novikov A.A."/>
            <person name="Shcherbakova V.A."/>
            <person name="Mardanov A.V."/>
            <person name="Ravin N.V."/>
        </authorList>
    </citation>
    <scope>NUCLEOTIDE SEQUENCE [LARGE SCALE GENOMIC DNA]</scope>
    <source>
        <strain evidence="1 2">L945</strain>
    </source>
</reference>
<keyword evidence="2" id="KW-1185">Reference proteome</keyword>
<gene>
    <name evidence="1" type="ORF">U7230_12910</name>
</gene>
<proteinExistence type="predicted"/>
<name>A0ABZ1BW11_9FIRM</name>
<dbReference type="Proteomes" id="UP001332192">
    <property type="component" value="Chromosome"/>
</dbReference>
<evidence type="ECO:0000313" key="2">
    <source>
        <dbReference type="Proteomes" id="UP001332192"/>
    </source>
</evidence>